<dbReference type="EMBL" id="JBHRTI010000003">
    <property type="protein sequence ID" value="MFC3147342.1"/>
    <property type="molecule type" value="Genomic_DNA"/>
</dbReference>
<feature type="transmembrane region" description="Helical" evidence="1">
    <location>
        <begin position="48"/>
        <end position="69"/>
    </location>
</feature>
<evidence type="ECO:0000313" key="2">
    <source>
        <dbReference type="EMBL" id="MFC3147342.1"/>
    </source>
</evidence>
<comment type="caution">
    <text evidence="2">The sequence shown here is derived from an EMBL/GenBank/DDBJ whole genome shotgun (WGS) entry which is preliminary data.</text>
</comment>
<reference evidence="3" key="1">
    <citation type="journal article" date="2019" name="Int. J. Syst. Evol. Microbiol.">
        <title>The Global Catalogue of Microorganisms (GCM) 10K type strain sequencing project: providing services to taxonomists for standard genome sequencing and annotation.</title>
        <authorList>
            <consortium name="The Broad Institute Genomics Platform"/>
            <consortium name="The Broad Institute Genome Sequencing Center for Infectious Disease"/>
            <person name="Wu L."/>
            <person name="Ma J."/>
        </authorList>
    </citation>
    <scope>NUCLEOTIDE SEQUENCE [LARGE SCALE GENOMIC DNA]</scope>
    <source>
        <strain evidence="3">KCTC 52168</strain>
    </source>
</reference>
<dbReference type="Proteomes" id="UP001595556">
    <property type="component" value="Unassembled WGS sequence"/>
</dbReference>
<proteinExistence type="predicted"/>
<evidence type="ECO:0000313" key="3">
    <source>
        <dbReference type="Proteomes" id="UP001595556"/>
    </source>
</evidence>
<feature type="transmembrane region" description="Helical" evidence="1">
    <location>
        <begin position="23"/>
        <end position="42"/>
    </location>
</feature>
<protein>
    <submittedName>
        <fullName evidence="2">Uncharacterized protein</fullName>
    </submittedName>
</protein>
<accession>A0ABV7H7N9</accession>
<name>A0ABV7H7N9_9BURK</name>
<evidence type="ECO:0000256" key="1">
    <source>
        <dbReference type="SAM" id="Phobius"/>
    </source>
</evidence>
<sequence length="108" mass="11625">MEEPKLFKSPPPLVTGRTGKESALFAVLLLFPLWGTFASIWLASTVPIITPLVAILWIVGMVTSVVPFFRSPGVSTGRAIVATITWWVLSIPFVYVIASASASYFAGP</sequence>
<feature type="transmembrane region" description="Helical" evidence="1">
    <location>
        <begin position="81"/>
        <end position="106"/>
    </location>
</feature>
<dbReference type="RefSeq" id="WP_377302275.1">
    <property type="nucleotide sequence ID" value="NZ_CP180191.1"/>
</dbReference>
<keyword evidence="3" id="KW-1185">Reference proteome</keyword>
<keyword evidence="1" id="KW-0812">Transmembrane</keyword>
<organism evidence="2 3">
    <name type="scientific">Piscinibacterium candidicorallinum</name>
    <dbReference type="NCBI Taxonomy" id="1793872"/>
    <lineage>
        <taxon>Bacteria</taxon>
        <taxon>Pseudomonadati</taxon>
        <taxon>Pseudomonadota</taxon>
        <taxon>Betaproteobacteria</taxon>
        <taxon>Burkholderiales</taxon>
        <taxon>Piscinibacterium</taxon>
    </lineage>
</organism>
<keyword evidence="1" id="KW-0472">Membrane</keyword>
<keyword evidence="1" id="KW-1133">Transmembrane helix</keyword>
<gene>
    <name evidence="2" type="ORF">ACFOEN_06785</name>
</gene>